<keyword evidence="3" id="KW-1185">Reference proteome</keyword>
<dbReference type="EMBL" id="JBEAAL010000006">
    <property type="protein sequence ID" value="MEQ1405487.1"/>
    <property type="molecule type" value="Genomic_DNA"/>
</dbReference>
<comment type="caution">
    <text evidence="2">The sequence shown here is derived from an EMBL/GenBank/DDBJ whole genome shotgun (WGS) entry which is preliminary data.</text>
</comment>
<name>A0ABV0M0V6_9HYPH</name>
<proteinExistence type="predicted"/>
<dbReference type="RefSeq" id="WP_348862864.1">
    <property type="nucleotide sequence ID" value="NZ_JBEAAL010000006.1"/>
</dbReference>
<sequence>MKKFLASLTVIACGGALLPVEPAFAISRYNSTGMSCAAVQRVIRREGAVILRYPSRNVRGMTLYDRHVVDSSFCDGREFADRATVPAADTPRCPVRACKPRPDREDCFPLQPGCLGF</sequence>
<evidence type="ECO:0000256" key="1">
    <source>
        <dbReference type="SAM" id="SignalP"/>
    </source>
</evidence>
<feature type="chain" id="PRO_5047182385" evidence="1">
    <location>
        <begin position="26"/>
        <end position="117"/>
    </location>
</feature>
<evidence type="ECO:0000313" key="3">
    <source>
        <dbReference type="Proteomes" id="UP001496627"/>
    </source>
</evidence>
<dbReference type="Proteomes" id="UP001496627">
    <property type="component" value="Unassembled WGS sequence"/>
</dbReference>
<evidence type="ECO:0000313" key="2">
    <source>
        <dbReference type="EMBL" id="MEQ1405487.1"/>
    </source>
</evidence>
<feature type="signal peptide" evidence="1">
    <location>
        <begin position="1"/>
        <end position="25"/>
    </location>
</feature>
<organism evidence="2 3">
    <name type="scientific">Neorhizobium phenanthreniclasticum</name>
    <dbReference type="NCBI Taxonomy" id="3157917"/>
    <lineage>
        <taxon>Bacteria</taxon>
        <taxon>Pseudomonadati</taxon>
        <taxon>Pseudomonadota</taxon>
        <taxon>Alphaproteobacteria</taxon>
        <taxon>Hyphomicrobiales</taxon>
        <taxon>Rhizobiaceae</taxon>
        <taxon>Rhizobium/Agrobacterium group</taxon>
        <taxon>Neorhizobium</taxon>
    </lineage>
</organism>
<protein>
    <submittedName>
        <fullName evidence="2">Uncharacterized protein</fullName>
    </submittedName>
</protein>
<keyword evidence="1" id="KW-0732">Signal</keyword>
<gene>
    <name evidence="2" type="ORF">ABK249_11145</name>
</gene>
<accession>A0ABV0M0V6</accession>
<reference evidence="2 3" key="1">
    <citation type="submission" date="2024-05" db="EMBL/GenBank/DDBJ databases">
        <title>Neorhizobium sp. Rsf11, a plant growth promoting and heavy metal resistant PAH-degrader.</title>
        <authorList>
            <person name="Golubev S.N."/>
            <person name="Muratova A.Y."/>
            <person name="Markelova M.I."/>
        </authorList>
    </citation>
    <scope>NUCLEOTIDE SEQUENCE [LARGE SCALE GENOMIC DNA]</scope>
    <source>
        <strain evidence="2 3">Rsf11</strain>
    </source>
</reference>